<keyword evidence="2" id="KW-0812">Transmembrane</keyword>
<feature type="transmembrane region" description="Helical" evidence="2">
    <location>
        <begin position="85"/>
        <end position="103"/>
    </location>
</feature>
<dbReference type="STRING" id="1229780.BN381_30040"/>
<evidence type="ECO:0000256" key="2">
    <source>
        <dbReference type="SAM" id="Phobius"/>
    </source>
</evidence>
<evidence type="ECO:0000313" key="5">
    <source>
        <dbReference type="Proteomes" id="UP000018291"/>
    </source>
</evidence>
<keyword evidence="2" id="KW-0472">Membrane</keyword>
<feature type="region of interest" description="Disordered" evidence="1">
    <location>
        <begin position="1"/>
        <end position="23"/>
    </location>
</feature>
<proteinExistence type="predicted"/>
<evidence type="ECO:0000259" key="3">
    <source>
        <dbReference type="Pfam" id="PF00487"/>
    </source>
</evidence>
<organism evidence="4 5">
    <name type="scientific">Candidatus Neomicrothrix parvicella RN1</name>
    <dbReference type="NCBI Taxonomy" id="1229780"/>
    <lineage>
        <taxon>Bacteria</taxon>
        <taxon>Bacillati</taxon>
        <taxon>Actinomycetota</taxon>
        <taxon>Acidimicrobiia</taxon>
        <taxon>Acidimicrobiales</taxon>
        <taxon>Microthrixaceae</taxon>
        <taxon>Candidatus Neomicrothrix</taxon>
    </lineage>
</organism>
<feature type="transmembrane region" description="Helical" evidence="2">
    <location>
        <begin position="201"/>
        <end position="226"/>
    </location>
</feature>
<evidence type="ECO:0000313" key="4">
    <source>
        <dbReference type="EMBL" id="CCM63844.1"/>
    </source>
</evidence>
<sequence length="330" mass="36836">METAPPTDSGGATAGPVHSMVPPASALPDVLPTDRLAASGKAKPPLRDDLRRVASYRNIGTVMGLWAVIVGAWVAAFWWDAPVGFAALFVFMGPMFARLAILAHEAAHRLLFRNRQANDVVGNWLLACPGFVPFSLYRRSHFAHHRDEFGPDEPDIALYAGYPISRASLRRKLTRDALGSSGWKNLKPLLRSMRSAEGRRIGGSILGVQAAIWVVTALATGAWWAYPVLWLGPWMTLWRVLNRLRAIAEHGGMERSKDRRRTTHHIHQSRTADCWITPYNTGWHLAHHTDMGVPWRNLPRYHAELEAAGWITPEITYPSYRAFWKAASTG</sequence>
<keyword evidence="2" id="KW-1133">Transmembrane helix</keyword>
<dbReference type="EMBL" id="CANL01000023">
    <property type="protein sequence ID" value="CCM63844.1"/>
    <property type="molecule type" value="Genomic_DNA"/>
</dbReference>
<reference evidence="4 5" key="1">
    <citation type="journal article" date="2013" name="ISME J.">
        <title>Metabolic model for the filamentous 'Candidatus Microthrix parvicella' based on genomic and metagenomic analyses.</title>
        <authorList>
            <person name="Jon McIlroy S."/>
            <person name="Kristiansen R."/>
            <person name="Albertsen M."/>
            <person name="Michael Karst S."/>
            <person name="Rossetti S."/>
            <person name="Lund Nielsen J."/>
            <person name="Tandoi V."/>
            <person name="James Seviour R."/>
            <person name="Nielsen P.H."/>
        </authorList>
    </citation>
    <scope>NUCLEOTIDE SEQUENCE [LARGE SCALE GENOMIC DNA]</scope>
    <source>
        <strain evidence="4 5">RN1</strain>
    </source>
</reference>
<gene>
    <name evidence="4" type="ORF">BN381_30040</name>
</gene>
<name>R4YZ26_9ACTN</name>
<dbReference type="AlphaFoldDB" id="R4YZ26"/>
<feature type="transmembrane region" description="Helical" evidence="2">
    <location>
        <begin position="59"/>
        <end position="79"/>
    </location>
</feature>
<dbReference type="InterPro" id="IPR005804">
    <property type="entry name" value="FA_desaturase_dom"/>
</dbReference>
<dbReference type="OrthoDB" id="9800167at2"/>
<dbReference type="CDD" id="cd03510">
    <property type="entry name" value="Rhizobitoxine-FADS-like"/>
    <property type="match status" value="1"/>
</dbReference>
<dbReference type="RefSeq" id="WP_012227057.1">
    <property type="nucleotide sequence ID" value="NZ_HG422565.1"/>
</dbReference>
<dbReference type="eggNOG" id="COG3239">
    <property type="taxonomic scope" value="Bacteria"/>
</dbReference>
<feature type="domain" description="Fatty acid desaturase" evidence="3">
    <location>
        <begin position="86"/>
        <end position="307"/>
    </location>
</feature>
<dbReference type="Pfam" id="PF00487">
    <property type="entry name" value="FA_desaturase"/>
    <property type="match status" value="1"/>
</dbReference>
<protein>
    <recommendedName>
        <fullName evidence="3">Fatty acid desaturase domain-containing protein</fullName>
    </recommendedName>
</protein>
<dbReference type="Proteomes" id="UP000018291">
    <property type="component" value="Unassembled WGS sequence"/>
</dbReference>
<keyword evidence="5" id="KW-1185">Reference proteome</keyword>
<dbReference type="HOGENOM" id="CLU_052920_2_0_11"/>
<dbReference type="GO" id="GO:0006629">
    <property type="term" value="P:lipid metabolic process"/>
    <property type="evidence" value="ECO:0007669"/>
    <property type="project" value="InterPro"/>
</dbReference>
<evidence type="ECO:0000256" key="1">
    <source>
        <dbReference type="SAM" id="MobiDB-lite"/>
    </source>
</evidence>
<accession>R4YZ26</accession>
<comment type="caution">
    <text evidence="4">The sequence shown here is derived from an EMBL/GenBank/DDBJ whole genome shotgun (WGS) entry which is preliminary data.</text>
</comment>